<gene>
    <name evidence="4" type="primary">sspH</name>
    <name evidence="5" type="ORF">D8M06_10100</name>
</gene>
<dbReference type="AlphaFoldDB" id="A0A495A241"/>
<dbReference type="OrthoDB" id="2721675at2"/>
<evidence type="ECO:0000313" key="5">
    <source>
        <dbReference type="EMBL" id="RKQ33550.1"/>
    </source>
</evidence>
<sequence>MDKQRAKEIAQSDKIIPVTYRGRNVYLKNIDEQTEIAKVLPLDNLNSEFSVELSNLEEMQ</sequence>
<evidence type="ECO:0000256" key="4">
    <source>
        <dbReference type="HAMAP-Rule" id="MF_00667"/>
    </source>
</evidence>
<dbReference type="RefSeq" id="WP_121204280.1">
    <property type="nucleotide sequence ID" value="NZ_RBZP01000006.1"/>
</dbReference>
<keyword evidence="6" id="KW-1185">Reference proteome</keyword>
<dbReference type="GO" id="GO:0042601">
    <property type="term" value="C:endospore-forming forespore"/>
    <property type="evidence" value="ECO:0007669"/>
    <property type="project" value="InterPro"/>
</dbReference>
<evidence type="ECO:0000256" key="2">
    <source>
        <dbReference type="ARBA" id="ARBA00006573"/>
    </source>
</evidence>
<comment type="subcellular location">
    <subcellularLocation>
        <location evidence="1 4">Spore core</location>
    </subcellularLocation>
</comment>
<comment type="caution">
    <text evidence="5">The sequence shown here is derived from an EMBL/GenBank/DDBJ whole genome shotgun (WGS) entry which is preliminary data.</text>
</comment>
<dbReference type="Proteomes" id="UP000269301">
    <property type="component" value="Unassembled WGS sequence"/>
</dbReference>
<proteinExistence type="evidence at transcript level"/>
<keyword evidence="3 4" id="KW-0749">Sporulation</keyword>
<dbReference type="NCBIfam" id="TIGR02861">
    <property type="entry name" value="SASP_H"/>
    <property type="match status" value="1"/>
</dbReference>
<dbReference type="InterPro" id="IPR012610">
    <property type="entry name" value="SASP_SspH"/>
</dbReference>
<comment type="induction">
    <text evidence="4">Expressed only in the forespore compartment of sporulating cells.</text>
</comment>
<reference evidence="5 6" key="1">
    <citation type="journal article" date="2016" name="Int. J. Syst. Evol. Microbiol.">
        <title>Oceanobacillus halophilus sp. nov., a novel moderately halophilic bacterium from a hypersaline lake.</title>
        <authorList>
            <person name="Amoozegar M.A."/>
            <person name="Bagheri M."/>
            <person name="Makhdoumi A."/>
            <person name="Nikou M.M."/>
            <person name="Fazeli S.A.S."/>
            <person name="Schumann P."/>
            <person name="Sproer C."/>
            <person name="Sanchez-Porro C."/>
            <person name="Ventosa A."/>
        </authorList>
    </citation>
    <scope>NUCLEOTIDE SEQUENCE [LARGE SCALE GENOMIC DNA]</scope>
    <source>
        <strain evidence="5 6">DSM 23996</strain>
    </source>
</reference>
<protein>
    <recommendedName>
        <fullName evidence="4">Small, acid-soluble spore protein H</fullName>
        <shortName evidence="4">SASP H</shortName>
    </recommendedName>
</protein>
<comment type="similarity">
    <text evidence="2 4">Belongs to the SspH family.</text>
</comment>
<dbReference type="GO" id="GO:0030435">
    <property type="term" value="P:sporulation resulting in formation of a cellular spore"/>
    <property type="evidence" value="ECO:0007669"/>
    <property type="project" value="UniProtKB-KW"/>
</dbReference>
<evidence type="ECO:0000256" key="3">
    <source>
        <dbReference type="ARBA" id="ARBA00022969"/>
    </source>
</evidence>
<dbReference type="EMBL" id="RBZP01000006">
    <property type="protein sequence ID" value="RKQ33550.1"/>
    <property type="molecule type" value="Genomic_DNA"/>
</dbReference>
<name>A0A495A241_9BACI</name>
<dbReference type="HAMAP" id="MF_00667">
    <property type="entry name" value="SspH"/>
    <property type="match status" value="1"/>
</dbReference>
<evidence type="ECO:0000256" key="1">
    <source>
        <dbReference type="ARBA" id="ARBA00004288"/>
    </source>
</evidence>
<accession>A0A495A241</accession>
<evidence type="ECO:0000313" key="6">
    <source>
        <dbReference type="Proteomes" id="UP000269301"/>
    </source>
</evidence>
<dbReference type="GO" id="GO:0030436">
    <property type="term" value="P:asexual sporulation"/>
    <property type="evidence" value="ECO:0007669"/>
    <property type="project" value="UniProtKB-UniRule"/>
</dbReference>
<organism evidence="5 6">
    <name type="scientific">Oceanobacillus halophilus</name>
    <dbReference type="NCBI Taxonomy" id="930130"/>
    <lineage>
        <taxon>Bacteria</taxon>
        <taxon>Bacillati</taxon>
        <taxon>Bacillota</taxon>
        <taxon>Bacilli</taxon>
        <taxon>Bacillales</taxon>
        <taxon>Bacillaceae</taxon>
        <taxon>Oceanobacillus</taxon>
    </lineage>
</organism>
<dbReference type="Pfam" id="PF08141">
    <property type="entry name" value="SspH"/>
    <property type="match status" value="1"/>
</dbReference>